<dbReference type="GeneID" id="70180123"/>
<keyword evidence="11" id="KW-1185">Reference proteome</keyword>
<evidence type="ECO:0000256" key="6">
    <source>
        <dbReference type="ARBA" id="ARBA00023136"/>
    </source>
</evidence>
<keyword evidence="6 8" id="KW-0472">Membrane</keyword>
<evidence type="ECO:0000256" key="2">
    <source>
        <dbReference type="ARBA" id="ARBA00022448"/>
    </source>
</evidence>
<dbReference type="PANTHER" id="PTHR32361">
    <property type="entry name" value="FERRIC/CUPRIC REDUCTASE TRANSMEMBRANE COMPONENT"/>
    <property type="match status" value="1"/>
</dbReference>
<keyword evidence="4 8" id="KW-1133">Transmembrane helix</keyword>
<proteinExistence type="predicted"/>
<feature type="transmembrane region" description="Helical" evidence="8">
    <location>
        <begin position="400"/>
        <end position="421"/>
    </location>
</feature>
<evidence type="ECO:0000259" key="9">
    <source>
        <dbReference type="Pfam" id="PF01794"/>
    </source>
</evidence>
<organism evidence="10 11">
    <name type="scientific">Microdochium trichocladiopsis</name>
    <dbReference type="NCBI Taxonomy" id="1682393"/>
    <lineage>
        <taxon>Eukaryota</taxon>
        <taxon>Fungi</taxon>
        <taxon>Dikarya</taxon>
        <taxon>Ascomycota</taxon>
        <taxon>Pezizomycotina</taxon>
        <taxon>Sordariomycetes</taxon>
        <taxon>Xylariomycetidae</taxon>
        <taxon>Xylariales</taxon>
        <taxon>Microdochiaceae</taxon>
        <taxon>Microdochium</taxon>
    </lineage>
</organism>
<dbReference type="EMBL" id="JAGTJQ010000009">
    <property type="protein sequence ID" value="KAH7024545.1"/>
    <property type="molecule type" value="Genomic_DNA"/>
</dbReference>
<dbReference type="PANTHER" id="PTHR32361:SF9">
    <property type="entry name" value="FERRIC REDUCTASE TRANSMEMBRANE COMPONENT 3-RELATED"/>
    <property type="match status" value="1"/>
</dbReference>
<evidence type="ECO:0000256" key="3">
    <source>
        <dbReference type="ARBA" id="ARBA00022692"/>
    </source>
</evidence>
<gene>
    <name evidence="10" type="ORF">B0I36DRAFT_250962</name>
</gene>
<evidence type="ECO:0000256" key="4">
    <source>
        <dbReference type="ARBA" id="ARBA00022989"/>
    </source>
</evidence>
<evidence type="ECO:0000256" key="1">
    <source>
        <dbReference type="ARBA" id="ARBA00004141"/>
    </source>
</evidence>
<keyword evidence="2" id="KW-0813">Transport</keyword>
<protein>
    <recommendedName>
        <fullName evidence="9">Ferric oxidoreductase domain-containing protein</fullName>
    </recommendedName>
</protein>
<accession>A0A9P8XXS8</accession>
<dbReference type="AlphaFoldDB" id="A0A9P8XXS8"/>
<dbReference type="RefSeq" id="XP_046008093.1">
    <property type="nucleotide sequence ID" value="XM_046150577.1"/>
</dbReference>
<feature type="transmembrane region" description="Helical" evidence="8">
    <location>
        <begin position="189"/>
        <end position="210"/>
    </location>
</feature>
<dbReference type="InterPro" id="IPR039261">
    <property type="entry name" value="FNR_nucleotide-bd"/>
</dbReference>
<dbReference type="Proteomes" id="UP000756346">
    <property type="component" value="Unassembled WGS sequence"/>
</dbReference>
<dbReference type="InterPro" id="IPR013130">
    <property type="entry name" value="Fe3_Rdtase_TM_dom"/>
</dbReference>
<feature type="domain" description="Ferric oxidoreductase" evidence="9">
    <location>
        <begin position="297"/>
        <end position="415"/>
    </location>
</feature>
<feature type="transmembrane region" description="Helical" evidence="8">
    <location>
        <begin position="289"/>
        <end position="311"/>
    </location>
</feature>
<dbReference type="GO" id="GO:0015677">
    <property type="term" value="P:copper ion import"/>
    <property type="evidence" value="ECO:0007669"/>
    <property type="project" value="TreeGrafter"/>
</dbReference>
<evidence type="ECO:0000256" key="7">
    <source>
        <dbReference type="SAM" id="MobiDB-lite"/>
    </source>
</evidence>
<evidence type="ECO:0000313" key="10">
    <source>
        <dbReference type="EMBL" id="KAH7024545.1"/>
    </source>
</evidence>
<dbReference type="SUPFAM" id="SSF52343">
    <property type="entry name" value="Ferredoxin reductase-like, C-terminal NADP-linked domain"/>
    <property type="match status" value="1"/>
</dbReference>
<comment type="caution">
    <text evidence="10">The sequence shown here is derived from an EMBL/GenBank/DDBJ whole genome shotgun (WGS) entry which is preliminary data.</text>
</comment>
<name>A0A9P8XXS8_9PEZI</name>
<sequence>MANVAAGQSLNASSGFIGKGITMFHPTCASACRDTLAPYRLSCSTVHNTQSSLDHDMEARHITANKRSLPAVNGSVTFETSPGCYAGDMAYLQSVAYCISTRCSHDSSISRGTLEDWWATYLIGSDPTLPKPVVPYREALSHTAAASQWSVIGDNEVLNTPSLSRDAVYLANYNAKYFFELSEERHVDYGLILFISGLVVPIFTSWLRFLPFPHRLTTRLRAIVVDPPLIGRRHREPVGHAFLMPTRGQAIFILYLFAINITLCSFGYTTTPATAGSTNAWFPKPTTELLAYISNRTGILCFANLPLLIVYSARNNPLLLFLTDWSHSTFLLMHRYIAAIATVQAAVHAGIYFYQNLSSGAFLAVTTARFWIWGIVCIGAMVVLLLPASILPLRRRCYEVFLALHVVLAVLVLVAGYLHVWYRFDGRWGYENWLLYLAVPIWGAERVLRILRLARFGIRRATVTLIVDDDGGGRSDTSEYVRVDVPGVVVKGYAYLYFPTLSWRLWENHPFSVAGNMLPVEEPYDGVDLQSYKLERREPKTSSSDHSTRNGSLAEPDGSSIESTSNVFYQRGSTFFVRASGGMTSRLRQLAIRNGGTATLSVLVEGSYVPQSHGGVAKAPNLVVIAGGVGITAVAPLVRARVAGGSLGGRTRLYWGLRSHGLARTAKEAFGQEMFAHGILGGMIVAGDGGGDGRLDIRSILDKEVPNTGHETAVVVCGPERMADEVRQAVAELARDGRQVKLVDEAFSW</sequence>
<keyword evidence="5" id="KW-0406">Ion transport</keyword>
<evidence type="ECO:0000256" key="8">
    <source>
        <dbReference type="SAM" id="Phobius"/>
    </source>
</evidence>
<feature type="region of interest" description="Disordered" evidence="7">
    <location>
        <begin position="535"/>
        <end position="560"/>
    </location>
</feature>
<comment type="subcellular location">
    <subcellularLocation>
        <location evidence="1">Membrane</location>
        <topology evidence="1">Multi-pass membrane protein</topology>
    </subcellularLocation>
</comment>
<keyword evidence="3 8" id="KW-0812">Transmembrane</keyword>
<feature type="transmembrane region" description="Helical" evidence="8">
    <location>
        <begin position="332"/>
        <end position="354"/>
    </location>
</feature>
<dbReference type="InterPro" id="IPR051410">
    <property type="entry name" value="Ferric/Cupric_Reductase"/>
</dbReference>
<dbReference type="GO" id="GO:0006879">
    <property type="term" value="P:intracellular iron ion homeostasis"/>
    <property type="evidence" value="ECO:0007669"/>
    <property type="project" value="TreeGrafter"/>
</dbReference>
<feature type="transmembrane region" description="Helical" evidence="8">
    <location>
        <begin position="370"/>
        <end position="393"/>
    </location>
</feature>
<dbReference type="GO" id="GO:0006826">
    <property type="term" value="P:iron ion transport"/>
    <property type="evidence" value="ECO:0007669"/>
    <property type="project" value="TreeGrafter"/>
</dbReference>
<dbReference type="GO" id="GO:0000293">
    <property type="term" value="F:ferric-chelate reductase activity"/>
    <property type="evidence" value="ECO:0007669"/>
    <property type="project" value="TreeGrafter"/>
</dbReference>
<dbReference type="Pfam" id="PF01794">
    <property type="entry name" value="Ferric_reduct"/>
    <property type="match status" value="1"/>
</dbReference>
<evidence type="ECO:0000313" key="11">
    <source>
        <dbReference type="Proteomes" id="UP000756346"/>
    </source>
</evidence>
<dbReference type="GO" id="GO:0005886">
    <property type="term" value="C:plasma membrane"/>
    <property type="evidence" value="ECO:0007669"/>
    <property type="project" value="TreeGrafter"/>
</dbReference>
<feature type="compositionally biased region" description="Polar residues" evidence="7">
    <location>
        <begin position="541"/>
        <end position="551"/>
    </location>
</feature>
<dbReference type="OrthoDB" id="167398at2759"/>
<dbReference type="CDD" id="cd06186">
    <property type="entry name" value="NOX_Duox_like_FAD_NADP"/>
    <property type="match status" value="1"/>
</dbReference>
<dbReference type="Gene3D" id="3.40.50.80">
    <property type="entry name" value="Nucleotide-binding domain of ferredoxin-NADP reductase (FNR) module"/>
    <property type="match status" value="1"/>
</dbReference>
<reference evidence="10" key="1">
    <citation type="journal article" date="2021" name="Nat. Commun.">
        <title>Genetic determinants of endophytism in the Arabidopsis root mycobiome.</title>
        <authorList>
            <person name="Mesny F."/>
            <person name="Miyauchi S."/>
            <person name="Thiergart T."/>
            <person name="Pickel B."/>
            <person name="Atanasova L."/>
            <person name="Karlsson M."/>
            <person name="Huettel B."/>
            <person name="Barry K.W."/>
            <person name="Haridas S."/>
            <person name="Chen C."/>
            <person name="Bauer D."/>
            <person name="Andreopoulos W."/>
            <person name="Pangilinan J."/>
            <person name="LaButti K."/>
            <person name="Riley R."/>
            <person name="Lipzen A."/>
            <person name="Clum A."/>
            <person name="Drula E."/>
            <person name="Henrissat B."/>
            <person name="Kohler A."/>
            <person name="Grigoriev I.V."/>
            <person name="Martin F.M."/>
            <person name="Hacquard S."/>
        </authorList>
    </citation>
    <scope>NUCLEOTIDE SEQUENCE</scope>
    <source>
        <strain evidence="10">MPI-CAGE-CH-0230</strain>
    </source>
</reference>
<feature type="transmembrane region" description="Helical" evidence="8">
    <location>
        <begin position="250"/>
        <end position="269"/>
    </location>
</feature>
<dbReference type="SFLD" id="SFLDS00052">
    <property type="entry name" value="Ferric_Reductase_Domain"/>
    <property type="match status" value="1"/>
</dbReference>
<evidence type="ECO:0000256" key="5">
    <source>
        <dbReference type="ARBA" id="ARBA00023065"/>
    </source>
</evidence>